<accession>A0A1J0VSR7</accession>
<dbReference type="SFLD" id="SFLDG01135">
    <property type="entry name" value="C1.5.6:_HAD__Beta-PGM__Phospha"/>
    <property type="match status" value="1"/>
</dbReference>
<sequence length="216" mass="22924">MGIAAVVFDMDGVLIDSESVWEQVRHEYVDLKGGRWQPDSQVKMMGMSTVEWSAYLADDLGVAEPADQVAADVIDLMADKYAHHVPLLPGAVEAVRRCAESWQLGLASSSPATLIDLVLAKSGLIDAFAAVLSTEEVGRGKPAPDVYLTVAQRLGVDPKDCTAVEDSTNGLRSAHAAGMRLIAAPRPDFPPSREALALADVVIDGVDQLTTEVVTG</sequence>
<keyword evidence="2" id="KW-1185">Reference proteome</keyword>
<dbReference type="Pfam" id="PF00702">
    <property type="entry name" value="Hydrolase"/>
    <property type="match status" value="1"/>
</dbReference>
<gene>
    <name evidence="1" type="ORF">BOX37_15115</name>
</gene>
<reference evidence="1" key="1">
    <citation type="submission" date="2016-11" db="EMBL/GenBank/DDBJ databases">
        <authorList>
            <person name="Jaros S."/>
            <person name="Januszkiewicz K."/>
            <person name="Wedrychowicz H."/>
        </authorList>
    </citation>
    <scope>NUCLEOTIDE SEQUENCE [LARGE SCALE GENOMIC DNA]</scope>
    <source>
        <strain evidence="1">Y48</strain>
    </source>
</reference>
<dbReference type="PRINTS" id="PR00413">
    <property type="entry name" value="HADHALOGNASE"/>
</dbReference>
<dbReference type="PANTHER" id="PTHR18901:SF38">
    <property type="entry name" value="PSEUDOURIDINE-5'-PHOSPHATASE"/>
    <property type="match status" value="1"/>
</dbReference>
<proteinExistence type="predicted"/>
<keyword evidence="1" id="KW-0378">Hydrolase</keyword>
<dbReference type="KEGG" id="nsl:BOX37_15115"/>
<dbReference type="InterPro" id="IPR023198">
    <property type="entry name" value="PGP-like_dom2"/>
</dbReference>
<name>A0A1J0VSR7_9NOCA</name>
<dbReference type="InterPro" id="IPR023214">
    <property type="entry name" value="HAD_sf"/>
</dbReference>
<dbReference type="OrthoDB" id="9812856at2"/>
<dbReference type="EMBL" id="CP018082">
    <property type="protein sequence ID" value="APE35058.1"/>
    <property type="molecule type" value="Genomic_DNA"/>
</dbReference>
<dbReference type="SUPFAM" id="SSF56784">
    <property type="entry name" value="HAD-like"/>
    <property type="match status" value="1"/>
</dbReference>
<dbReference type="SFLD" id="SFLDG01129">
    <property type="entry name" value="C1.5:_HAD__Beta-PGM__Phosphata"/>
    <property type="match status" value="1"/>
</dbReference>
<dbReference type="Gene3D" id="1.10.150.240">
    <property type="entry name" value="Putative phosphatase, domain 2"/>
    <property type="match status" value="1"/>
</dbReference>
<dbReference type="AlphaFoldDB" id="A0A1J0VSR7"/>
<protein>
    <submittedName>
        <fullName evidence="1">HAD family hydrolase</fullName>
    </submittedName>
</protein>
<dbReference type="Proteomes" id="UP000183810">
    <property type="component" value="Chromosome"/>
</dbReference>
<dbReference type="InterPro" id="IPR006439">
    <property type="entry name" value="HAD-SF_hydro_IA"/>
</dbReference>
<dbReference type="SFLD" id="SFLDS00003">
    <property type="entry name" value="Haloacid_Dehalogenase"/>
    <property type="match status" value="1"/>
</dbReference>
<organism evidence="1 2">
    <name type="scientific">Nocardia mangyaensis</name>
    <dbReference type="NCBI Taxonomy" id="2213200"/>
    <lineage>
        <taxon>Bacteria</taxon>
        <taxon>Bacillati</taxon>
        <taxon>Actinomycetota</taxon>
        <taxon>Actinomycetes</taxon>
        <taxon>Mycobacteriales</taxon>
        <taxon>Nocardiaceae</taxon>
        <taxon>Nocardia</taxon>
    </lineage>
</organism>
<dbReference type="Gene3D" id="3.40.50.1000">
    <property type="entry name" value="HAD superfamily/HAD-like"/>
    <property type="match status" value="1"/>
</dbReference>
<evidence type="ECO:0000313" key="2">
    <source>
        <dbReference type="Proteomes" id="UP000183810"/>
    </source>
</evidence>
<dbReference type="RefSeq" id="WP_071928243.1">
    <property type="nucleotide sequence ID" value="NZ_CP018082.1"/>
</dbReference>
<dbReference type="NCBIfam" id="TIGR01509">
    <property type="entry name" value="HAD-SF-IA-v3"/>
    <property type="match status" value="1"/>
</dbReference>
<dbReference type="PANTHER" id="PTHR18901">
    <property type="entry name" value="2-DEOXYGLUCOSE-6-PHOSPHATE PHOSPHATASE 2"/>
    <property type="match status" value="1"/>
</dbReference>
<dbReference type="InterPro" id="IPR036412">
    <property type="entry name" value="HAD-like_sf"/>
</dbReference>
<evidence type="ECO:0000313" key="1">
    <source>
        <dbReference type="EMBL" id="APE35058.1"/>
    </source>
</evidence>
<dbReference type="GO" id="GO:0016787">
    <property type="term" value="F:hydrolase activity"/>
    <property type="evidence" value="ECO:0007669"/>
    <property type="project" value="UniProtKB-KW"/>
</dbReference>